<keyword evidence="5 8" id="KW-0812">Transmembrane</keyword>
<proteinExistence type="inferred from homology"/>
<evidence type="ECO:0000256" key="5">
    <source>
        <dbReference type="ARBA" id="ARBA00022692"/>
    </source>
</evidence>
<feature type="transmembrane region" description="Helical" evidence="8">
    <location>
        <begin position="222"/>
        <end position="245"/>
    </location>
</feature>
<sequence length="306" mass="33123">MLAVLAQMSLLIACGTFWKTFAPAHISASAHRRALTDLVFYILLPALVLNVIWSAPLDHSSLQISFLAACGILIGMTTMWLVLKWLKASRQQTGALLLAAAFPNATYLGLPVLNQVLGPHSRVIVLQYDLFACTPILLSFGMLLAQHFGDNKSAVHPLHALLKIPPLWAVTVGISLNLAGIPQPEILDSGLSMLAGGVVPLMLIVLGMSIRWHSLRLRFMGLLLPVALITLVLTPFCIFGLSQVIGLTTELIIPVALISAMPTMVFGIVICERYGLDSELYAAAVTLTTICSLVTLPLWFHWLSVS</sequence>
<feature type="transmembrane region" description="Helical" evidence="8">
    <location>
        <begin position="62"/>
        <end position="83"/>
    </location>
</feature>
<evidence type="ECO:0000256" key="6">
    <source>
        <dbReference type="ARBA" id="ARBA00022989"/>
    </source>
</evidence>
<feature type="transmembrane region" description="Helical" evidence="8">
    <location>
        <begin position="125"/>
        <end position="148"/>
    </location>
</feature>
<dbReference type="EMBL" id="LAZR01000426">
    <property type="protein sequence ID" value="KKN69442.1"/>
    <property type="molecule type" value="Genomic_DNA"/>
</dbReference>
<evidence type="ECO:0000256" key="3">
    <source>
        <dbReference type="ARBA" id="ARBA00022448"/>
    </source>
</evidence>
<keyword evidence="4" id="KW-1003">Cell membrane</keyword>
<comment type="subcellular location">
    <subcellularLocation>
        <location evidence="1">Cell membrane</location>
        <topology evidence="1">Multi-pass membrane protein</topology>
    </subcellularLocation>
</comment>
<dbReference type="PANTHER" id="PTHR36838">
    <property type="entry name" value="AUXIN EFFLUX CARRIER FAMILY PROTEIN"/>
    <property type="match status" value="1"/>
</dbReference>
<comment type="caution">
    <text evidence="9">The sequence shown here is derived from an EMBL/GenBank/DDBJ whole genome shotgun (WGS) entry which is preliminary data.</text>
</comment>
<feature type="transmembrane region" description="Helical" evidence="8">
    <location>
        <begin position="280"/>
        <end position="300"/>
    </location>
</feature>
<evidence type="ECO:0000256" key="1">
    <source>
        <dbReference type="ARBA" id="ARBA00004651"/>
    </source>
</evidence>
<feature type="transmembrane region" description="Helical" evidence="8">
    <location>
        <begin position="160"/>
        <end position="179"/>
    </location>
</feature>
<accession>A0A0F9T3M0</accession>
<gene>
    <name evidence="9" type="ORF">LCGC14_0440790</name>
</gene>
<dbReference type="PANTHER" id="PTHR36838:SF1">
    <property type="entry name" value="SLR1864 PROTEIN"/>
    <property type="match status" value="1"/>
</dbReference>
<comment type="similarity">
    <text evidence="2">Belongs to the auxin efflux carrier (TC 2.A.69) family.</text>
</comment>
<evidence type="ECO:0000256" key="7">
    <source>
        <dbReference type="ARBA" id="ARBA00023136"/>
    </source>
</evidence>
<evidence type="ECO:0000256" key="4">
    <source>
        <dbReference type="ARBA" id="ARBA00022475"/>
    </source>
</evidence>
<feature type="transmembrane region" description="Helical" evidence="8">
    <location>
        <begin position="95"/>
        <end position="113"/>
    </location>
</feature>
<dbReference type="InterPro" id="IPR004776">
    <property type="entry name" value="Mem_transp_PIN-like"/>
</dbReference>
<evidence type="ECO:0008006" key="10">
    <source>
        <dbReference type="Google" id="ProtNLM"/>
    </source>
</evidence>
<feature type="transmembrane region" description="Helical" evidence="8">
    <location>
        <begin position="191"/>
        <end position="210"/>
    </location>
</feature>
<dbReference type="InterPro" id="IPR038770">
    <property type="entry name" value="Na+/solute_symporter_sf"/>
</dbReference>
<evidence type="ECO:0000256" key="2">
    <source>
        <dbReference type="ARBA" id="ARBA00010145"/>
    </source>
</evidence>
<name>A0A0F9T3M0_9ZZZZ</name>
<feature type="transmembrane region" description="Helical" evidence="8">
    <location>
        <begin position="6"/>
        <end position="26"/>
    </location>
</feature>
<dbReference type="GO" id="GO:0055085">
    <property type="term" value="P:transmembrane transport"/>
    <property type="evidence" value="ECO:0007669"/>
    <property type="project" value="InterPro"/>
</dbReference>
<reference evidence="9" key="1">
    <citation type="journal article" date="2015" name="Nature">
        <title>Complex archaea that bridge the gap between prokaryotes and eukaryotes.</title>
        <authorList>
            <person name="Spang A."/>
            <person name="Saw J.H."/>
            <person name="Jorgensen S.L."/>
            <person name="Zaremba-Niedzwiedzka K."/>
            <person name="Martijn J."/>
            <person name="Lind A.E."/>
            <person name="van Eijk R."/>
            <person name="Schleper C."/>
            <person name="Guy L."/>
            <person name="Ettema T.J."/>
        </authorList>
    </citation>
    <scope>NUCLEOTIDE SEQUENCE</scope>
</reference>
<dbReference type="Gene3D" id="1.20.1530.20">
    <property type="match status" value="1"/>
</dbReference>
<feature type="transmembrane region" description="Helical" evidence="8">
    <location>
        <begin position="38"/>
        <end position="56"/>
    </location>
</feature>
<keyword evidence="3" id="KW-0813">Transport</keyword>
<feature type="transmembrane region" description="Helical" evidence="8">
    <location>
        <begin position="251"/>
        <end position="271"/>
    </location>
</feature>
<dbReference type="Pfam" id="PF03547">
    <property type="entry name" value="Mem_trans"/>
    <property type="match status" value="2"/>
</dbReference>
<evidence type="ECO:0000256" key="8">
    <source>
        <dbReference type="SAM" id="Phobius"/>
    </source>
</evidence>
<dbReference type="AlphaFoldDB" id="A0A0F9T3M0"/>
<dbReference type="GO" id="GO:0005886">
    <property type="term" value="C:plasma membrane"/>
    <property type="evidence" value="ECO:0007669"/>
    <property type="project" value="UniProtKB-SubCell"/>
</dbReference>
<organism evidence="9">
    <name type="scientific">marine sediment metagenome</name>
    <dbReference type="NCBI Taxonomy" id="412755"/>
    <lineage>
        <taxon>unclassified sequences</taxon>
        <taxon>metagenomes</taxon>
        <taxon>ecological metagenomes</taxon>
    </lineage>
</organism>
<keyword evidence="7 8" id="KW-0472">Membrane</keyword>
<keyword evidence="6 8" id="KW-1133">Transmembrane helix</keyword>
<protein>
    <recommendedName>
        <fullName evidence="10">Auxin efflux carrier</fullName>
    </recommendedName>
</protein>
<evidence type="ECO:0000313" key="9">
    <source>
        <dbReference type="EMBL" id="KKN69442.1"/>
    </source>
</evidence>